<protein>
    <submittedName>
        <fullName evidence="1">Phage major tail protein</fullName>
    </submittedName>
</protein>
<gene>
    <name evidence="1" type="ORF">B4122_3275</name>
</gene>
<reference evidence="1 2" key="1">
    <citation type="submission" date="2015-09" db="EMBL/GenBank/DDBJ databases">
        <title>Spore heat resistance.</title>
        <authorList>
            <person name="Boekhorst J."/>
            <person name="Berendsen E.M."/>
            <person name="Wells-Bennik M.H."/>
            <person name="Kuipers O.P."/>
        </authorList>
    </citation>
    <scope>NUCLEOTIDE SEQUENCE [LARGE SCALE GENOMIC DNA]</scope>
    <source>
        <strain evidence="1 2">B4122</strain>
    </source>
</reference>
<organism evidence="1 2">
    <name type="scientific">Bacillus subtilis</name>
    <dbReference type="NCBI Taxonomy" id="1423"/>
    <lineage>
        <taxon>Bacteria</taxon>
        <taxon>Bacillati</taxon>
        <taxon>Bacillota</taxon>
        <taxon>Bacilli</taxon>
        <taxon>Bacillales</taxon>
        <taxon>Bacillaceae</taxon>
        <taxon>Bacillus</taxon>
    </lineage>
</organism>
<evidence type="ECO:0000313" key="1">
    <source>
        <dbReference type="EMBL" id="KZD90354.1"/>
    </source>
</evidence>
<dbReference type="InterPro" id="IPR006490">
    <property type="entry name" value="Maj_tail_phi13"/>
</dbReference>
<dbReference type="EMBL" id="LJZV01000016">
    <property type="protein sequence ID" value="KZD90354.1"/>
    <property type="molecule type" value="Genomic_DNA"/>
</dbReference>
<dbReference type="RefSeq" id="WP_042974587.1">
    <property type="nucleotide sequence ID" value="NZ_JXHR01000003.1"/>
</dbReference>
<accession>A0AAP1E396</accession>
<proteinExistence type="predicted"/>
<dbReference type="Pfam" id="PF04630">
    <property type="entry name" value="Phage_TTP_1"/>
    <property type="match status" value="1"/>
</dbReference>
<sequence length="202" mass="21860">MAGTRVGLRDVYFAKLIKDDETGVSYDVPVKVGKAIEASVSPNTNSETLNADDGPSEIETAFGGTEIEIGVDQLSHDVQALLLGHTINADGVLEKKATDLAPYGALLFRAQVSGGGYKLYAFYKGKFQLQEESFATKTDSPEFQTDSITGTFMRRAYDEVWSRSVFTEGEGVNKTVVNDWFKKVYEPAASTPAPAPEENTGA</sequence>
<dbReference type="Proteomes" id="UP000076442">
    <property type="component" value="Unassembled WGS sequence"/>
</dbReference>
<dbReference type="InterPro" id="IPR006724">
    <property type="entry name" value="Phage_TTP"/>
</dbReference>
<dbReference type="NCBIfam" id="TIGR01603">
    <property type="entry name" value="maj_tail_phi13"/>
    <property type="match status" value="1"/>
</dbReference>
<evidence type="ECO:0000313" key="2">
    <source>
        <dbReference type="Proteomes" id="UP000076442"/>
    </source>
</evidence>
<name>A0AAP1E396_BACIU</name>
<dbReference type="AlphaFoldDB" id="A0AAP1E396"/>
<comment type="caution">
    <text evidence="1">The sequence shown here is derived from an EMBL/GenBank/DDBJ whole genome shotgun (WGS) entry which is preliminary data.</text>
</comment>